<feature type="chain" id="PRO_5036759203" evidence="2">
    <location>
        <begin position="25"/>
        <end position="380"/>
    </location>
</feature>
<keyword evidence="1" id="KW-1133">Transmembrane helix</keyword>
<feature type="transmembrane region" description="Helical" evidence="1">
    <location>
        <begin position="269"/>
        <end position="291"/>
    </location>
</feature>
<gene>
    <name evidence="3" type="ORF">H8S45_13800</name>
</gene>
<evidence type="ECO:0000313" key="3">
    <source>
        <dbReference type="EMBL" id="MBC5726526.1"/>
    </source>
</evidence>
<proteinExistence type="predicted"/>
<dbReference type="RefSeq" id="WP_147574634.1">
    <property type="nucleotide sequence ID" value="NZ_JACOPL010000018.1"/>
</dbReference>
<sequence length="380" mass="42434">MERKKLRRLIMPLLAALFIGAAGAVQESEQVLLDGDKASFEPVSTELVEINGVPTLTKTFELAPDIDPALLREEPFSQDGYWYRYQRMDKADQEITDKKQAEETVTADAPSGELADVIGQFPATRPYSKDGYTGELLLDVQSIQVEATGYSTVTDSHPHTVTKTYELAYNDRSLVPEKVQADGLTLPLTGLSWSETKNVEDSDVPAVWTATATYSKTTYTTREVADGYRATAAYRGEVGKTSIGSVVYTVTYTGNKIPVLPGLDPDITVLQIAFAAGLAVLLILVLIWRYIRWHTARVYVYNEERRIHDVVNRQYVRVRTPKLRLSALQGHEETEYTVILRKRLAKRLVGRDIAIETGGEGQHHVVESFVGSDYAFQVRI</sequence>
<reference evidence="3" key="1">
    <citation type="submission" date="2020-08" db="EMBL/GenBank/DDBJ databases">
        <title>Genome public.</title>
        <authorList>
            <person name="Liu C."/>
            <person name="Sun Q."/>
        </authorList>
    </citation>
    <scope>NUCLEOTIDE SEQUENCE</scope>
    <source>
        <strain evidence="3">NSJ-28</strain>
    </source>
</reference>
<evidence type="ECO:0000256" key="1">
    <source>
        <dbReference type="SAM" id="Phobius"/>
    </source>
</evidence>
<protein>
    <submittedName>
        <fullName evidence="3">Uncharacterized protein</fullName>
    </submittedName>
</protein>
<feature type="signal peptide" evidence="2">
    <location>
        <begin position="1"/>
        <end position="24"/>
    </location>
</feature>
<dbReference type="EMBL" id="JACOPL010000018">
    <property type="protein sequence ID" value="MBC5726526.1"/>
    <property type="molecule type" value="Genomic_DNA"/>
</dbReference>
<keyword evidence="1" id="KW-0472">Membrane</keyword>
<evidence type="ECO:0000313" key="4">
    <source>
        <dbReference type="Proteomes" id="UP000606499"/>
    </source>
</evidence>
<evidence type="ECO:0000256" key="2">
    <source>
        <dbReference type="SAM" id="SignalP"/>
    </source>
</evidence>
<comment type="caution">
    <text evidence="3">The sequence shown here is derived from an EMBL/GenBank/DDBJ whole genome shotgun (WGS) entry which is preliminary data.</text>
</comment>
<accession>A0A923RXN9</accession>
<dbReference type="AlphaFoldDB" id="A0A923RXN9"/>
<organism evidence="3 4">
    <name type="scientific">Agathobaculum faecis</name>
    <dbReference type="NCBI Taxonomy" id="2763013"/>
    <lineage>
        <taxon>Bacteria</taxon>
        <taxon>Bacillati</taxon>
        <taxon>Bacillota</taxon>
        <taxon>Clostridia</taxon>
        <taxon>Eubacteriales</taxon>
        <taxon>Butyricicoccaceae</taxon>
        <taxon>Agathobaculum</taxon>
    </lineage>
</organism>
<keyword evidence="4" id="KW-1185">Reference proteome</keyword>
<keyword evidence="1" id="KW-0812">Transmembrane</keyword>
<name>A0A923RXN9_9FIRM</name>
<dbReference type="Proteomes" id="UP000606499">
    <property type="component" value="Unassembled WGS sequence"/>
</dbReference>
<keyword evidence="2" id="KW-0732">Signal</keyword>